<evidence type="ECO:0008006" key="3">
    <source>
        <dbReference type="Google" id="ProtNLM"/>
    </source>
</evidence>
<gene>
    <name evidence="1" type="ORF">MPRG_24130</name>
</gene>
<keyword evidence="2" id="KW-1185">Reference proteome</keyword>
<name>A0ABQ1C3W0_9MYCO</name>
<protein>
    <recommendedName>
        <fullName evidence="3">MarR family transcriptional regulator</fullName>
    </recommendedName>
</protein>
<dbReference type="RefSeq" id="WP_120792765.1">
    <property type="nucleotide sequence ID" value="NZ_BLKX01000001.1"/>
</dbReference>
<sequence length="71" mass="7733">MSEGVLSTLHPSAIDRLSDLTERIFLSDLTTLEALGILAILEVTDQRVNAAAAPVLRLMPDVARPHKLTVR</sequence>
<proteinExistence type="predicted"/>
<reference evidence="1 2" key="1">
    <citation type="journal article" date="2019" name="Emerg. Microbes Infect.">
        <title>Comprehensive subspecies identification of 175 nontuberculous mycobacteria species based on 7547 genomic profiles.</title>
        <authorList>
            <person name="Matsumoto Y."/>
            <person name="Kinjo T."/>
            <person name="Motooka D."/>
            <person name="Nabeya D."/>
            <person name="Jung N."/>
            <person name="Uechi K."/>
            <person name="Horii T."/>
            <person name="Iida T."/>
            <person name="Fujita J."/>
            <person name="Nakamura S."/>
        </authorList>
    </citation>
    <scope>NUCLEOTIDE SEQUENCE [LARGE SCALE GENOMIC DNA]</scope>
    <source>
        <strain evidence="1 2">JCM 18565</strain>
    </source>
</reference>
<dbReference type="EMBL" id="BLKX01000001">
    <property type="protein sequence ID" value="GFG79137.1"/>
    <property type="molecule type" value="Genomic_DNA"/>
</dbReference>
<dbReference type="Proteomes" id="UP000465240">
    <property type="component" value="Unassembled WGS sequence"/>
</dbReference>
<comment type="caution">
    <text evidence="1">The sequence shown here is derived from an EMBL/GenBank/DDBJ whole genome shotgun (WGS) entry which is preliminary data.</text>
</comment>
<accession>A0ABQ1C3W0</accession>
<evidence type="ECO:0000313" key="1">
    <source>
        <dbReference type="EMBL" id="GFG79137.1"/>
    </source>
</evidence>
<evidence type="ECO:0000313" key="2">
    <source>
        <dbReference type="Proteomes" id="UP000465240"/>
    </source>
</evidence>
<organism evidence="1 2">
    <name type="scientific">Mycobacterium paragordonae</name>
    <dbReference type="NCBI Taxonomy" id="1389713"/>
    <lineage>
        <taxon>Bacteria</taxon>
        <taxon>Bacillati</taxon>
        <taxon>Actinomycetota</taxon>
        <taxon>Actinomycetes</taxon>
        <taxon>Mycobacteriales</taxon>
        <taxon>Mycobacteriaceae</taxon>
        <taxon>Mycobacterium</taxon>
    </lineage>
</organism>